<dbReference type="InterPro" id="IPR015940">
    <property type="entry name" value="UBA"/>
</dbReference>
<dbReference type="InterPro" id="IPR027417">
    <property type="entry name" value="P-loop_NTPase"/>
</dbReference>
<evidence type="ECO:0000256" key="7">
    <source>
        <dbReference type="ARBA" id="ARBA00034617"/>
    </source>
</evidence>
<evidence type="ECO:0000313" key="13">
    <source>
        <dbReference type="EMBL" id="KAJ0188733.1"/>
    </source>
</evidence>
<dbReference type="PANTHER" id="PTHR13710">
    <property type="entry name" value="DNA HELICASE RECQ FAMILY MEMBER"/>
    <property type="match status" value="1"/>
</dbReference>
<dbReference type="GO" id="GO:0009378">
    <property type="term" value="F:four-way junction helicase activity"/>
    <property type="evidence" value="ECO:0000318"/>
    <property type="project" value="GO_Central"/>
</dbReference>
<dbReference type="InterPro" id="IPR001650">
    <property type="entry name" value="Helicase_C-like"/>
</dbReference>
<dbReference type="GO" id="GO:0003676">
    <property type="term" value="F:nucleic acid binding"/>
    <property type="evidence" value="ECO:0007669"/>
    <property type="project" value="InterPro"/>
</dbReference>
<dbReference type="PROSITE" id="PS51192">
    <property type="entry name" value="HELICASE_ATP_BIND_1"/>
    <property type="match status" value="1"/>
</dbReference>
<evidence type="ECO:0000256" key="5">
    <source>
        <dbReference type="ARBA" id="ARBA00022806"/>
    </source>
</evidence>
<evidence type="ECO:0000256" key="1">
    <source>
        <dbReference type="ARBA" id="ARBA00005446"/>
    </source>
</evidence>
<evidence type="ECO:0000259" key="10">
    <source>
        <dbReference type="PROSITE" id="PS50030"/>
    </source>
</evidence>
<dbReference type="InterPro" id="IPR036388">
    <property type="entry name" value="WH-like_DNA-bd_sf"/>
</dbReference>
<dbReference type="PANTHER" id="PTHR13710:SF69">
    <property type="entry name" value="ATP-DEPENDENT DNA HELICASE Q-LIKE SIM"/>
    <property type="match status" value="1"/>
</dbReference>
<accession>A0A9R1UKM6</accession>
<comment type="caution">
    <text evidence="13">The sequence shown here is derived from an EMBL/GenBank/DDBJ whole genome shotgun (WGS) entry which is preliminary data.</text>
</comment>
<comment type="catalytic activity">
    <reaction evidence="8">
        <text>ATP + H2O = ADP + phosphate + H(+)</text>
        <dbReference type="Rhea" id="RHEA:13065"/>
        <dbReference type="ChEBI" id="CHEBI:15377"/>
        <dbReference type="ChEBI" id="CHEBI:15378"/>
        <dbReference type="ChEBI" id="CHEBI:30616"/>
        <dbReference type="ChEBI" id="CHEBI:43474"/>
        <dbReference type="ChEBI" id="CHEBI:456216"/>
    </reaction>
</comment>
<gene>
    <name evidence="13" type="ORF">LSAT_V11C900506560</name>
</gene>
<dbReference type="FunFam" id="3.40.50.300:FF:001391">
    <property type="entry name" value="ATP-dependent DNA helicase"/>
    <property type="match status" value="1"/>
</dbReference>
<organism evidence="13 14">
    <name type="scientific">Lactuca sativa</name>
    <name type="common">Garden lettuce</name>
    <dbReference type="NCBI Taxonomy" id="4236"/>
    <lineage>
        <taxon>Eukaryota</taxon>
        <taxon>Viridiplantae</taxon>
        <taxon>Streptophyta</taxon>
        <taxon>Embryophyta</taxon>
        <taxon>Tracheophyta</taxon>
        <taxon>Spermatophyta</taxon>
        <taxon>Magnoliopsida</taxon>
        <taxon>eudicotyledons</taxon>
        <taxon>Gunneridae</taxon>
        <taxon>Pentapetalae</taxon>
        <taxon>asterids</taxon>
        <taxon>campanulids</taxon>
        <taxon>Asterales</taxon>
        <taxon>Asteraceae</taxon>
        <taxon>Cichorioideae</taxon>
        <taxon>Cichorieae</taxon>
        <taxon>Lactucinae</taxon>
        <taxon>Lactuca</taxon>
    </lineage>
</organism>
<dbReference type="InterPro" id="IPR032284">
    <property type="entry name" value="RecQ_Zn-bd"/>
</dbReference>
<dbReference type="GO" id="GO:0005737">
    <property type="term" value="C:cytoplasm"/>
    <property type="evidence" value="ECO:0000318"/>
    <property type="project" value="GO_Central"/>
</dbReference>
<dbReference type="GO" id="GO:0005694">
    <property type="term" value="C:chromosome"/>
    <property type="evidence" value="ECO:0000318"/>
    <property type="project" value="GO_Central"/>
</dbReference>
<dbReference type="InterPro" id="IPR004589">
    <property type="entry name" value="DNA_helicase_ATP-dep_RecQ"/>
</dbReference>
<dbReference type="PROSITE" id="PS50030">
    <property type="entry name" value="UBA"/>
    <property type="match status" value="1"/>
</dbReference>
<dbReference type="Gene3D" id="1.10.10.10">
    <property type="entry name" value="Winged helix-like DNA-binding domain superfamily/Winged helix DNA-binding domain"/>
    <property type="match status" value="1"/>
</dbReference>
<dbReference type="Gene3D" id="1.10.8.10">
    <property type="entry name" value="DNA helicase RuvA subunit, C-terminal domain"/>
    <property type="match status" value="1"/>
</dbReference>
<dbReference type="AlphaFoldDB" id="A0A9R1UKM6"/>
<dbReference type="InterPro" id="IPR011545">
    <property type="entry name" value="DEAD/DEAH_box_helicase_dom"/>
</dbReference>
<dbReference type="GO" id="GO:0005634">
    <property type="term" value="C:nucleus"/>
    <property type="evidence" value="ECO:0000318"/>
    <property type="project" value="GO_Central"/>
</dbReference>
<dbReference type="GO" id="GO:0006260">
    <property type="term" value="P:DNA replication"/>
    <property type="evidence" value="ECO:0000318"/>
    <property type="project" value="GO_Central"/>
</dbReference>
<keyword evidence="5 8" id="KW-0347">Helicase</keyword>
<evidence type="ECO:0000256" key="3">
    <source>
        <dbReference type="ARBA" id="ARBA00022741"/>
    </source>
</evidence>
<keyword evidence="4 8" id="KW-0378">Hydrolase</keyword>
<evidence type="ECO:0000256" key="8">
    <source>
        <dbReference type="RuleBase" id="RU364117"/>
    </source>
</evidence>
<reference evidence="13 14" key="1">
    <citation type="journal article" date="2017" name="Nat. Commun.">
        <title>Genome assembly with in vitro proximity ligation data and whole-genome triplication in lettuce.</title>
        <authorList>
            <person name="Reyes-Chin-Wo S."/>
            <person name="Wang Z."/>
            <person name="Yang X."/>
            <person name="Kozik A."/>
            <person name="Arikit S."/>
            <person name="Song C."/>
            <person name="Xia L."/>
            <person name="Froenicke L."/>
            <person name="Lavelle D.O."/>
            <person name="Truco M.J."/>
            <person name="Xia R."/>
            <person name="Zhu S."/>
            <person name="Xu C."/>
            <person name="Xu H."/>
            <person name="Xu X."/>
            <person name="Cox K."/>
            <person name="Korf I."/>
            <person name="Meyers B.C."/>
            <person name="Michelmore R.W."/>
        </authorList>
    </citation>
    <scope>NUCLEOTIDE SEQUENCE [LARGE SCALE GENOMIC DNA]</scope>
    <source>
        <strain evidence="14">cv. Salinas</strain>
        <tissue evidence="13">Seedlings</tissue>
    </source>
</reference>
<evidence type="ECO:0000256" key="2">
    <source>
        <dbReference type="ARBA" id="ARBA00008894"/>
    </source>
</evidence>
<dbReference type="CDD" id="cd17920">
    <property type="entry name" value="DEXHc_RecQ"/>
    <property type="match status" value="1"/>
</dbReference>
<dbReference type="InterPro" id="IPR009060">
    <property type="entry name" value="UBA-like_sf"/>
</dbReference>
<keyword evidence="14" id="KW-1185">Reference proteome</keyword>
<comment type="subcellular location">
    <subcellularLocation>
        <location evidence="8">Nucleus</location>
    </subcellularLocation>
</comment>
<dbReference type="SUPFAM" id="SSF52540">
    <property type="entry name" value="P-loop containing nucleoside triphosphate hydrolases"/>
    <property type="match status" value="1"/>
</dbReference>
<keyword evidence="6 8" id="KW-0067">ATP-binding</keyword>
<dbReference type="Gene3D" id="3.40.50.300">
    <property type="entry name" value="P-loop containing nucleotide triphosphate hydrolases"/>
    <property type="match status" value="2"/>
</dbReference>
<dbReference type="SMART" id="SM00487">
    <property type="entry name" value="DEXDc"/>
    <property type="match status" value="1"/>
</dbReference>
<dbReference type="SUPFAM" id="SSF46934">
    <property type="entry name" value="UBA-like"/>
    <property type="match status" value="1"/>
</dbReference>
<comment type="similarity">
    <text evidence="2">Belongs to the disease resistance NB-LRR family.</text>
</comment>
<feature type="compositionally biased region" description="Basic residues" evidence="9">
    <location>
        <begin position="885"/>
        <end position="904"/>
    </location>
</feature>
<evidence type="ECO:0000259" key="11">
    <source>
        <dbReference type="PROSITE" id="PS51192"/>
    </source>
</evidence>
<dbReference type="NCBIfam" id="TIGR00614">
    <property type="entry name" value="recQ_fam"/>
    <property type="match status" value="1"/>
</dbReference>
<comment type="similarity">
    <text evidence="1 8">Belongs to the helicase family. RecQ subfamily.</text>
</comment>
<evidence type="ECO:0000259" key="12">
    <source>
        <dbReference type="PROSITE" id="PS51194"/>
    </source>
</evidence>
<evidence type="ECO:0000313" key="14">
    <source>
        <dbReference type="Proteomes" id="UP000235145"/>
    </source>
</evidence>
<dbReference type="Pfam" id="PF00271">
    <property type="entry name" value="Helicase_C"/>
    <property type="match status" value="1"/>
</dbReference>
<dbReference type="GO" id="GO:0016787">
    <property type="term" value="F:hydrolase activity"/>
    <property type="evidence" value="ECO:0007669"/>
    <property type="project" value="UniProtKB-KW"/>
</dbReference>
<dbReference type="Proteomes" id="UP000235145">
    <property type="component" value="Unassembled WGS sequence"/>
</dbReference>
<evidence type="ECO:0000256" key="9">
    <source>
        <dbReference type="SAM" id="MobiDB-lite"/>
    </source>
</evidence>
<dbReference type="SMART" id="SM00490">
    <property type="entry name" value="HELICc"/>
    <property type="match status" value="1"/>
</dbReference>
<dbReference type="Pfam" id="PF16124">
    <property type="entry name" value="RecQ_Zn_bind"/>
    <property type="match status" value="1"/>
</dbReference>
<dbReference type="EC" id="5.6.2.4" evidence="8"/>
<dbReference type="EMBL" id="NBSK02000009">
    <property type="protein sequence ID" value="KAJ0188733.1"/>
    <property type="molecule type" value="Genomic_DNA"/>
</dbReference>
<dbReference type="GO" id="GO:0000724">
    <property type="term" value="P:double-strand break repair via homologous recombination"/>
    <property type="evidence" value="ECO:0000318"/>
    <property type="project" value="GO_Central"/>
</dbReference>
<dbReference type="GO" id="GO:0005524">
    <property type="term" value="F:ATP binding"/>
    <property type="evidence" value="ECO:0007669"/>
    <property type="project" value="UniProtKB-KW"/>
</dbReference>
<feature type="domain" description="UBA" evidence="10">
    <location>
        <begin position="74"/>
        <end position="114"/>
    </location>
</feature>
<dbReference type="InterPro" id="IPR014001">
    <property type="entry name" value="Helicase_ATP-bd"/>
</dbReference>
<keyword evidence="8" id="KW-0539">Nucleus</keyword>
<dbReference type="GO" id="GO:0043138">
    <property type="term" value="F:3'-5' DNA helicase activity"/>
    <property type="evidence" value="ECO:0000318"/>
    <property type="project" value="GO_Central"/>
</dbReference>
<keyword evidence="3 8" id="KW-0547">Nucleotide-binding</keyword>
<evidence type="ECO:0000256" key="4">
    <source>
        <dbReference type="ARBA" id="ARBA00022801"/>
    </source>
</evidence>
<proteinExistence type="inferred from homology"/>
<feature type="region of interest" description="Disordered" evidence="9">
    <location>
        <begin position="884"/>
        <end position="922"/>
    </location>
</feature>
<protein>
    <recommendedName>
        <fullName evidence="8">ATP-dependent DNA helicase</fullName>
        <ecNumber evidence="8">5.6.2.4</ecNumber>
    </recommendedName>
</protein>
<feature type="domain" description="Helicase ATP-binding" evidence="11">
    <location>
        <begin position="234"/>
        <end position="410"/>
    </location>
</feature>
<evidence type="ECO:0000256" key="6">
    <source>
        <dbReference type="ARBA" id="ARBA00022840"/>
    </source>
</evidence>
<dbReference type="FunFam" id="3.40.50.300:FF:001456">
    <property type="entry name" value="ATP-dependent DNA helicase"/>
    <property type="match status" value="1"/>
</dbReference>
<dbReference type="PROSITE" id="PS51194">
    <property type="entry name" value="HELICASE_CTER"/>
    <property type="match status" value="1"/>
</dbReference>
<dbReference type="FunFam" id="1.10.10.10:FF:000782">
    <property type="entry name" value="ATP-dependent DNA helicase"/>
    <property type="match status" value="1"/>
</dbReference>
<dbReference type="Pfam" id="PF00270">
    <property type="entry name" value="DEAD"/>
    <property type="match status" value="1"/>
</dbReference>
<feature type="domain" description="Helicase C-terminal" evidence="12">
    <location>
        <begin position="548"/>
        <end position="706"/>
    </location>
</feature>
<comment type="catalytic activity">
    <reaction evidence="7 8">
        <text>Couples ATP hydrolysis with the unwinding of duplex DNA by translocating in the 3'-5' direction.</text>
        <dbReference type="EC" id="5.6.2.4"/>
    </reaction>
</comment>
<feature type="region of interest" description="Disordered" evidence="9">
    <location>
        <begin position="118"/>
        <end position="148"/>
    </location>
</feature>
<name>A0A9R1UKM6_LACSA</name>
<sequence length="922" mass="104635">MQMLVFVIFSSLPIKRTAYLKLAPTYIVALNGIESRKWKLLLYQEYKETLTKAVGFLLDAATVYICIAMDGNNLASDQVIAELMGMGFQISEATKAIKEVGPSLNNAIDFILNAGSRNQEGTSNDSSKKVTRKKDLSAPGKQSGGRMRQLSIMDHLQSAGKPKVNKTSLESETSFSRTKVLSFHGEGCEAIQQPIYSSYSKAEQVGEDWELKANALLQKHFGYSSLKRFQKEALAAWMAHKDCLVLAATGSGKSLCFQIPALLTGKVVVVISPLISLMHDQCLKLSKHGVSACFLGSGQIDHTVEEKSMRGMYEIIYVCPETILRLIKPLQILAERRGIALFAIDEVHCVSKWGHDFRPDYRRMSALRENFSAKKLDFLKFDIPIMALTATATTLVCEDILNSLKMSKDPKIVLTSFFRPNLRFSVKHSKTCSSSYEKDFHDLIETYTRNQKHSKKNILISPASCSSVGTTSQDETIKNWLDCTEERASSETDDDDDDVDISLPNKSLKRKELSVEYLEDECDLLLDADDLDVTCGEFNGRSSPSVCGIQGKKTEVEQGSTIIYVPTRKDTLTVAKYLCRFGVKAAAYHAKLPKSHLRQVHMEFHENAVQVVVATIAFGMGIDKLNVRRIIHYGWPQSLEAYYQEAGRAGRDGKLADCVLYANLSRMPSLLPNKRSEEQTKQAYKMLSDCFRYAMSTYKCRAQMLVQYFGEDFSHETCHLCDICVKGPPEKQDLKDEARVLMGIIAAHYEKRSHVEGSYDDDDDDDYKHNRRQMWMEMENVRMIVSKIREQNPQHATTDLLWWRGLIRILEDKGYLREGDEKRHVQIKFPEPTKHGLEFLRGKSEEPFYVWPEADMLLSETMMPKSYSSFAEWGKGWADPEIRKQRLGKNRPWKQPRQKKKRKQCHLDTGTVRGRLAAKLSK</sequence>